<feature type="domain" description="U-box" evidence="7">
    <location>
        <begin position="110"/>
        <end position="183"/>
    </location>
</feature>
<evidence type="ECO:0000256" key="1">
    <source>
        <dbReference type="ARBA" id="ARBA00000900"/>
    </source>
</evidence>
<comment type="catalytic activity">
    <reaction evidence="1">
        <text>S-ubiquitinyl-[E2 ubiquitin-conjugating enzyme]-L-cysteine + [acceptor protein]-L-lysine = [E2 ubiquitin-conjugating enzyme]-L-cysteine + N(6)-ubiquitinyl-[acceptor protein]-L-lysine.</text>
        <dbReference type="EC" id="2.3.2.27"/>
    </reaction>
</comment>
<reference evidence="9" key="1">
    <citation type="journal article" date="2017" name="Front. Plant Sci.">
        <title>Climate Clever Clovers: New Paradigm to Reduce the Environmental Footprint of Ruminants by Breeding Low Methanogenic Forages Utilizing Haplotype Variation.</title>
        <authorList>
            <person name="Kaur P."/>
            <person name="Appels R."/>
            <person name="Bayer P.E."/>
            <person name="Keeble-Gagnere G."/>
            <person name="Wang J."/>
            <person name="Hirakawa H."/>
            <person name="Shirasawa K."/>
            <person name="Vercoe P."/>
            <person name="Stefanova K."/>
            <person name="Durmic Z."/>
            <person name="Nichols P."/>
            <person name="Revell C."/>
            <person name="Isobe S.N."/>
            <person name="Edwards D."/>
            <person name="Erskine W."/>
        </authorList>
    </citation>
    <scope>NUCLEOTIDE SEQUENCE [LARGE SCALE GENOMIC DNA]</scope>
    <source>
        <strain evidence="9">cv. Daliak</strain>
    </source>
</reference>
<dbReference type="Pfam" id="PF04564">
    <property type="entry name" value="U-box"/>
    <property type="match status" value="1"/>
</dbReference>
<evidence type="ECO:0000313" key="8">
    <source>
        <dbReference type="EMBL" id="GAU46559.1"/>
    </source>
</evidence>
<dbReference type="Gene3D" id="3.30.40.10">
    <property type="entry name" value="Zinc/RING finger domain, C3HC4 (zinc finger)"/>
    <property type="match status" value="1"/>
</dbReference>
<comment type="function">
    <text evidence="2">Functions as an E3 ubiquitin ligase.</text>
</comment>
<protein>
    <recommendedName>
        <fullName evidence="4">RING-type E3 ubiquitin transferase</fullName>
        <ecNumber evidence="4">2.3.2.27</ecNumber>
    </recommendedName>
</protein>
<dbReference type="GO" id="GO:0016567">
    <property type="term" value="P:protein ubiquitination"/>
    <property type="evidence" value="ECO:0007669"/>
    <property type="project" value="UniProtKB-UniPathway"/>
</dbReference>
<dbReference type="EC" id="2.3.2.27" evidence="4"/>
<evidence type="ECO:0000313" key="9">
    <source>
        <dbReference type="Proteomes" id="UP000242715"/>
    </source>
</evidence>
<dbReference type="PANTHER" id="PTHR45647:SF34">
    <property type="entry name" value="U-BOX KINASE FAMILY PROTEIN"/>
    <property type="match status" value="1"/>
</dbReference>
<keyword evidence="6" id="KW-0833">Ubl conjugation pathway</keyword>
<dbReference type="UniPathway" id="UPA00143"/>
<evidence type="ECO:0000256" key="2">
    <source>
        <dbReference type="ARBA" id="ARBA00003861"/>
    </source>
</evidence>
<keyword evidence="5" id="KW-0808">Transferase</keyword>
<organism evidence="8 9">
    <name type="scientific">Trifolium subterraneum</name>
    <name type="common">Subterranean clover</name>
    <dbReference type="NCBI Taxonomy" id="3900"/>
    <lineage>
        <taxon>Eukaryota</taxon>
        <taxon>Viridiplantae</taxon>
        <taxon>Streptophyta</taxon>
        <taxon>Embryophyta</taxon>
        <taxon>Tracheophyta</taxon>
        <taxon>Spermatophyta</taxon>
        <taxon>Magnoliopsida</taxon>
        <taxon>eudicotyledons</taxon>
        <taxon>Gunneridae</taxon>
        <taxon>Pentapetalae</taxon>
        <taxon>rosids</taxon>
        <taxon>fabids</taxon>
        <taxon>Fabales</taxon>
        <taxon>Fabaceae</taxon>
        <taxon>Papilionoideae</taxon>
        <taxon>50 kb inversion clade</taxon>
        <taxon>NPAAA clade</taxon>
        <taxon>Hologalegina</taxon>
        <taxon>IRL clade</taxon>
        <taxon>Trifolieae</taxon>
        <taxon>Trifolium</taxon>
    </lineage>
</organism>
<sequence>MLSIGIHAQRKLGRKATLQDNKLARLHKDSHRNVKEIGVLLLHILTGRGNWVTIDDMEAFYDEIGEEWPLDVARELLDLAMRCMSNVDMSIRRVMEELNEIKRKGCDSNEVPNIFLCPIQKMVMRNPYIAADGFSYELEAIEEWLQSGNEISPKSLRLKNTLLIPNHNLRSLIQYWHHKRSANQIVK</sequence>
<accession>A0A2Z6PJZ1</accession>
<dbReference type="SMART" id="SM00504">
    <property type="entry name" value="Ubox"/>
    <property type="match status" value="1"/>
</dbReference>
<dbReference type="PANTHER" id="PTHR45647">
    <property type="entry name" value="OS02G0152300 PROTEIN"/>
    <property type="match status" value="1"/>
</dbReference>
<name>A0A2Z6PJZ1_TRISU</name>
<dbReference type="SUPFAM" id="SSF57850">
    <property type="entry name" value="RING/U-box"/>
    <property type="match status" value="1"/>
</dbReference>
<dbReference type="EMBL" id="DF974226">
    <property type="protein sequence ID" value="GAU46559.1"/>
    <property type="molecule type" value="Genomic_DNA"/>
</dbReference>
<dbReference type="InterPro" id="IPR003613">
    <property type="entry name" value="Ubox_domain"/>
</dbReference>
<dbReference type="PROSITE" id="PS51698">
    <property type="entry name" value="U_BOX"/>
    <property type="match status" value="1"/>
</dbReference>
<dbReference type="OrthoDB" id="10064100at2759"/>
<gene>
    <name evidence="8" type="ORF">TSUD_190840</name>
</gene>
<dbReference type="InterPro" id="IPR013083">
    <property type="entry name" value="Znf_RING/FYVE/PHD"/>
</dbReference>
<evidence type="ECO:0000259" key="7">
    <source>
        <dbReference type="PROSITE" id="PS51698"/>
    </source>
</evidence>
<proteinExistence type="predicted"/>
<dbReference type="GO" id="GO:0061630">
    <property type="term" value="F:ubiquitin protein ligase activity"/>
    <property type="evidence" value="ECO:0007669"/>
    <property type="project" value="UniProtKB-EC"/>
</dbReference>
<keyword evidence="9" id="KW-1185">Reference proteome</keyword>
<dbReference type="CDD" id="cd16655">
    <property type="entry name" value="RING-Ubox_WDSUB1-like"/>
    <property type="match status" value="1"/>
</dbReference>
<evidence type="ECO:0000256" key="4">
    <source>
        <dbReference type="ARBA" id="ARBA00012483"/>
    </source>
</evidence>
<dbReference type="InterPro" id="IPR051348">
    <property type="entry name" value="U-box_ubiquitin_ligases"/>
</dbReference>
<evidence type="ECO:0000256" key="3">
    <source>
        <dbReference type="ARBA" id="ARBA00004906"/>
    </source>
</evidence>
<comment type="pathway">
    <text evidence="3">Protein modification; protein ubiquitination.</text>
</comment>
<evidence type="ECO:0000256" key="5">
    <source>
        <dbReference type="ARBA" id="ARBA00022679"/>
    </source>
</evidence>
<dbReference type="AlphaFoldDB" id="A0A2Z6PJZ1"/>
<dbReference type="Proteomes" id="UP000242715">
    <property type="component" value="Unassembled WGS sequence"/>
</dbReference>
<evidence type="ECO:0000256" key="6">
    <source>
        <dbReference type="ARBA" id="ARBA00022786"/>
    </source>
</evidence>